<gene>
    <name evidence="1" type="ORF">OPT61_g3412</name>
</gene>
<keyword evidence="2" id="KW-1185">Reference proteome</keyword>
<dbReference type="Proteomes" id="UP001153331">
    <property type="component" value="Unassembled WGS sequence"/>
</dbReference>
<reference evidence="1" key="1">
    <citation type="submission" date="2022-11" db="EMBL/GenBank/DDBJ databases">
        <title>Genome Sequence of Boeremia exigua.</title>
        <authorList>
            <person name="Buettner E."/>
        </authorList>
    </citation>
    <scope>NUCLEOTIDE SEQUENCE</scope>
    <source>
        <strain evidence="1">CU02</strain>
    </source>
</reference>
<name>A0ACC2II13_9PLEO</name>
<sequence length="713" mass="79177">MEHFNLPIDLSGLQTKLNPLFQSILASPAVQSAKPSSTADSIAVFLFLLSALGYITHGQVWDKPDPHHGVWFEKPQLVDGSSSGKVTVIRDVARKLAEGDYHCVIFWGSQSGTSERFAETLGRECLSHFGIKALVADISDYDIDTITEIQSTHFVIFILSTYGEGDPSDNTAGLWEWIKQVKDKHMKLDNLRYVALGLGNSNYKYYNRVLDVVADALDNAGASPLMPRQKADDANGGTEEDFQAWKDDLFALFRQFGHEEKAVEYLPTIQLTFSGEESSEEDTHHTTSLIHQQTSQQSAIVPLSVRSSHELFAAGDRNCIHMELDLGKSDVVYKTGDHIGIWPCNPEEEVERLLNALGAQAQRREYFSTKSDNNSAKLKVPSPTTLEAAFRHHLEICAPVARKTIQEIAHFAPTSQAKTLLLHIGQNREQYEQLISTKHITLGRLLQHVSPNEPWTTLPLAFVIENLLSLQPRYYSISSSSVITPRRIAVTALVVNKTIGENSALSTIQGLTSNYLLSASKVTSNATVPTLSYQQLREAQGLKGAKVLAHVRKSKFKLPITSSTPLVLISAGTGFAPFRAFLQERAKLHAIGKPVGKILLFFGCRNKDDFIYQEELGKIQIELGDKLTIVTAFSRDGPRTYVQDRVGEYASQILELLDSGANMYVCGKASMAREVDMKMEDAVSRAKSINETEVKVWIDSLKKRGKWKADVWG</sequence>
<evidence type="ECO:0000313" key="1">
    <source>
        <dbReference type="EMBL" id="KAJ8114801.1"/>
    </source>
</evidence>
<proteinExistence type="predicted"/>
<organism evidence="1 2">
    <name type="scientific">Boeremia exigua</name>
    <dbReference type="NCBI Taxonomy" id="749465"/>
    <lineage>
        <taxon>Eukaryota</taxon>
        <taxon>Fungi</taxon>
        <taxon>Dikarya</taxon>
        <taxon>Ascomycota</taxon>
        <taxon>Pezizomycotina</taxon>
        <taxon>Dothideomycetes</taxon>
        <taxon>Pleosporomycetidae</taxon>
        <taxon>Pleosporales</taxon>
        <taxon>Pleosporineae</taxon>
        <taxon>Didymellaceae</taxon>
        <taxon>Boeremia</taxon>
    </lineage>
</organism>
<accession>A0ACC2II13</accession>
<comment type="caution">
    <text evidence="1">The sequence shown here is derived from an EMBL/GenBank/DDBJ whole genome shotgun (WGS) entry which is preliminary data.</text>
</comment>
<dbReference type="EMBL" id="JAPHNI010000174">
    <property type="protein sequence ID" value="KAJ8114801.1"/>
    <property type="molecule type" value="Genomic_DNA"/>
</dbReference>
<protein>
    <submittedName>
        <fullName evidence="1">Uncharacterized protein</fullName>
    </submittedName>
</protein>
<evidence type="ECO:0000313" key="2">
    <source>
        <dbReference type="Proteomes" id="UP001153331"/>
    </source>
</evidence>